<dbReference type="AlphaFoldDB" id="A0A1F8BZ68"/>
<keyword evidence="1" id="KW-0812">Transmembrane</keyword>
<sequence>MSHNVKLTIITVLIILVLALAGLATYFFVFKKTPVLLGGPEIATVQDLKNGTYRYFFEGEIVEINLAENQVRVKGKQGSILTFQVYSDGFTGLSQRPGTNLQDVPSEEEIAEEIRRFEAGEITLSTTPPNFTPPPVPTPGDVSYTQFLSALENQQATSLDQMLTIGDRVTVIFVTDYPPTQVKASNNKFIGPAEVYVADSIKK</sequence>
<name>A0A1F8BZ68_9BACT</name>
<dbReference type="STRING" id="1802525.A2975_00615"/>
<dbReference type="EMBL" id="MGHL01000017">
    <property type="protein sequence ID" value="OGM68859.1"/>
    <property type="molecule type" value="Genomic_DNA"/>
</dbReference>
<accession>A0A1F8BZ68</accession>
<dbReference type="Proteomes" id="UP000178429">
    <property type="component" value="Unassembled WGS sequence"/>
</dbReference>
<keyword evidence="1" id="KW-1133">Transmembrane helix</keyword>
<evidence type="ECO:0000313" key="2">
    <source>
        <dbReference type="EMBL" id="OGM68859.1"/>
    </source>
</evidence>
<proteinExistence type="predicted"/>
<evidence type="ECO:0000313" key="3">
    <source>
        <dbReference type="Proteomes" id="UP000178429"/>
    </source>
</evidence>
<gene>
    <name evidence="2" type="ORF">A2975_00615</name>
</gene>
<protein>
    <submittedName>
        <fullName evidence="2">Uncharacterized protein</fullName>
    </submittedName>
</protein>
<reference evidence="2 3" key="1">
    <citation type="journal article" date="2016" name="Nat. Commun.">
        <title>Thousands of microbial genomes shed light on interconnected biogeochemical processes in an aquifer system.</title>
        <authorList>
            <person name="Anantharaman K."/>
            <person name="Brown C.T."/>
            <person name="Hug L.A."/>
            <person name="Sharon I."/>
            <person name="Castelle C.J."/>
            <person name="Probst A.J."/>
            <person name="Thomas B.C."/>
            <person name="Singh A."/>
            <person name="Wilkins M.J."/>
            <person name="Karaoz U."/>
            <person name="Brodie E.L."/>
            <person name="Williams K.H."/>
            <person name="Hubbard S.S."/>
            <person name="Banfield J.F."/>
        </authorList>
    </citation>
    <scope>NUCLEOTIDE SEQUENCE [LARGE SCALE GENOMIC DNA]</scope>
</reference>
<evidence type="ECO:0000256" key="1">
    <source>
        <dbReference type="SAM" id="Phobius"/>
    </source>
</evidence>
<organism evidence="2 3">
    <name type="scientific">Candidatus Woesebacteria bacterium RIFCSPLOWO2_01_FULL_44_14</name>
    <dbReference type="NCBI Taxonomy" id="1802525"/>
    <lineage>
        <taxon>Bacteria</taxon>
        <taxon>Candidatus Woeseibacteriota</taxon>
    </lineage>
</organism>
<comment type="caution">
    <text evidence="2">The sequence shown here is derived from an EMBL/GenBank/DDBJ whole genome shotgun (WGS) entry which is preliminary data.</text>
</comment>
<feature type="transmembrane region" description="Helical" evidence="1">
    <location>
        <begin position="7"/>
        <end position="29"/>
    </location>
</feature>
<keyword evidence="1" id="KW-0472">Membrane</keyword>